<dbReference type="Proteomes" id="UP001298593">
    <property type="component" value="Unassembled WGS sequence"/>
</dbReference>
<name>A0ABU5XWD0_9MYCO</name>
<evidence type="ECO:0000313" key="2">
    <source>
        <dbReference type="EMBL" id="MEB3032296.1"/>
    </source>
</evidence>
<comment type="caution">
    <text evidence="2">The sequence shown here is derived from an EMBL/GenBank/DDBJ whole genome shotgun (WGS) entry which is preliminary data.</text>
</comment>
<dbReference type="Pfam" id="PF01381">
    <property type="entry name" value="HTH_3"/>
    <property type="match status" value="1"/>
</dbReference>
<accession>A0ABU5XWD0</accession>
<proteinExistence type="predicted"/>
<dbReference type="InterPro" id="IPR010982">
    <property type="entry name" value="Lambda_DNA-bd_dom_sf"/>
</dbReference>
<dbReference type="PROSITE" id="PS50943">
    <property type="entry name" value="HTH_CROC1"/>
    <property type="match status" value="1"/>
</dbReference>
<dbReference type="SMART" id="SM00530">
    <property type="entry name" value="HTH_XRE"/>
    <property type="match status" value="1"/>
</dbReference>
<protein>
    <submittedName>
        <fullName evidence="2">Helix-turn-helix transcriptional regulator</fullName>
    </submittedName>
</protein>
<dbReference type="InterPro" id="IPR001387">
    <property type="entry name" value="Cro/C1-type_HTH"/>
</dbReference>
<dbReference type="Gene3D" id="1.10.260.40">
    <property type="entry name" value="lambda repressor-like DNA-binding domains"/>
    <property type="match status" value="1"/>
</dbReference>
<keyword evidence="3" id="KW-1185">Reference proteome</keyword>
<evidence type="ECO:0000259" key="1">
    <source>
        <dbReference type="PROSITE" id="PS50943"/>
    </source>
</evidence>
<sequence length="160" mass="17825">MTTEETPSWADQLRAHIASAVRAKRDDRGMSLNALADATDGLVTRDTIANLESGRKRVIDVAELILLAKALDVAPVSLLYARTSDVEQSPGVDTSGLDATLWFAGYDPSDSDMMDVYRYADARHWYEEHRNDTDEPTRLNARSTLGQAKRQVRKQGWSVD</sequence>
<dbReference type="CDD" id="cd00093">
    <property type="entry name" value="HTH_XRE"/>
    <property type="match status" value="1"/>
</dbReference>
<dbReference type="RefSeq" id="WP_224974861.1">
    <property type="nucleotide sequence ID" value="NZ_JAYJJU010000010.1"/>
</dbReference>
<dbReference type="EMBL" id="JAYJJU010000010">
    <property type="protein sequence ID" value="MEB3032296.1"/>
    <property type="molecule type" value="Genomic_DNA"/>
</dbReference>
<organism evidence="2 3">
    <name type="scientific">[Mycobacterium] nativiensis</name>
    <dbReference type="NCBI Taxonomy" id="2855503"/>
    <lineage>
        <taxon>Bacteria</taxon>
        <taxon>Bacillati</taxon>
        <taxon>Actinomycetota</taxon>
        <taxon>Actinomycetes</taxon>
        <taxon>Mycobacteriales</taxon>
        <taxon>Mycobacteriaceae</taxon>
        <taxon>Mycolicibacter</taxon>
    </lineage>
</organism>
<evidence type="ECO:0000313" key="3">
    <source>
        <dbReference type="Proteomes" id="UP001298593"/>
    </source>
</evidence>
<gene>
    <name evidence="2" type="ORF">KV113_12095</name>
</gene>
<dbReference type="SUPFAM" id="SSF47413">
    <property type="entry name" value="lambda repressor-like DNA-binding domains"/>
    <property type="match status" value="1"/>
</dbReference>
<reference evidence="2 3" key="1">
    <citation type="submission" date="2023-12" db="EMBL/GenBank/DDBJ databases">
        <title>Description of new species of Mycobacterium terrae complex isolated from sewage at the Sao Paulo Zoological Park Foundation in Brazil.</title>
        <authorList>
            <person name="Romagnoli C.L."/>
            <person name="Conceicao E.C."/>
            <person name="Machado E."/>
            <person name="Barreto L.B.P.F."/>
            <person name="Sharma A."/>
            <person name="Silva N.M."/>
            <person name="Marques L.E."/>
            <person name="Juliana M.A."/>
            <person name="Lourenco M.C.S."/>
            <person name="Digiampietri L.A."/>
            <person name="Suffys P.N."/>
            <person name="Viana-Niero C."/>
        </authorList>
    </citation>
    <scope>NUCLEOTIDE SEQUENCE [LARGE SCALE GENOMIC DNA]</scope>
    <source>
        <strain evidence="2 3">MYC340</strain>
    </source>
</reference>
<feature type="domain" description="HTH cro/C1-type" evidence="1">
    <location>
        <begin position="21"/>
        <end position="78"/>
    </location>
</feature>